<accession>A0A0F9NW87</accession>
<organism evidence="1">
    <name type="scientific">marine sediment metagenome</name>
    <dbReference type="NCBI Taxonomy" id="412755"/>
    <lineage>
        <taxon>unclassified sequences</taxon>
        <taxon>metagenomes</taxon>
        <taxon>ecological metagenomes</taxon>
    </lineage>
</organism>
<evidence type="ECO:0000313" key="1">
    <source>
        <dbReference type="EMBL" id="KKM93145.1"/>
    </source>
</evidence>
<proteinExistence type="predicted"/>
<gene>
    <name evidence="1" type="ORF">LCGC14_1211450</name>
</gene>
<dbReference type="EMBL" id="LAZR01006306">
    <property type="protein sequence ID" value="KKM93145.1"/>
    <property type="molecule type" value="Genomic_DNA"/>
</dbReference>
<name>A0A0F9NW87_9ZZZZ</name>
<dbReference type="AlphaFoldDB" id="A0A0F9NW87"/>
<protein>
    <submittedName>
        <fullName evidence="1">Uncharacterized protein</fullName>
    </submittedName>
</protein>
<reference evidence="1" key="1">
    <citation type="journal article" date="2015" name="Nature">
        <title>Complex archaea that bridge the gap between prokaryotes and eukaryotes.</title>
        <authorList>
            <person name="Spang A."/>
            <person name="Saw J.H."/>
            <person name="Jorgensen S.L."/>
            <person name="Zaremba-Niedzwiedzka K."/>
            <person name="Martijn J."/>
            <person name="Lind A.E."/>
            <person name="van Eijk R."/>
            <person name="Schleper C."/>
            <person name="Guy L."/>
            <person name="Ettema T.J."/>
        </authorList>
    </citation>
    <scope>NUCLEOTIDE SEQUENCE</scope>
</reference>
<sequence>MLEFGFFVVSLLLVLVSVRLHEAITELKRLKESDRMKSTLGALLDAKHRALTPTDRQEQAIDFDSR</sequence>
<comment type="caution">
    <text evidence="1">The sequence shown here is derived from an EMBL/GenBank/DDBJ whole genome shotgun (WGS) entry which is preliminary data.</text>
</comment>